<sequence length="232" mass="24596">MQHVQLDSNVRMHTMTLPPSLEWPINDKDNSNDKKVWTITGANGNLATVENASEKIGDKSVNVKTLSIQGMFIVQVLTACFAGFAHGANDVSNAIAPLTALLAIYRNMSVDQSEATPIYVLLFGVVSICIGLVVLGHRVIRTVGTNMSEINPASGFSIEFGAAVTALVASKVGLPISTTHSLVGSVVLVGVVKSRAGVDWKIFRNIALSWVITLPVSGLIAAGLMLLLKFAL</sequence>
<dbReference type="AlphaFoldDB" id="A0A0N4VNY5"/>
<proteinExistence type="inferred from homology"/>
<dbReference type="GO" id="GO:0035435">
    <property type="term" value="P:phosphate ion transmembrane transport"/>
    <property type="evidence" value="ECO:0007669"/>
    <property type="project" value="TreeGrafter"/>
</dbReference>
<dbReference type="InterPro" id="IPR001204">
    <property type="entry name" value="Phos_transporter"/>
</dbReference>
<dbReference type="GO" id="GO:0005315">
    <property type="term" value="F:phosphate transmembrane transporter activity"/>
    <property type="evidence" value="ECO:0007669"/>
    <property type="project" value="InterPro"/>
</dbReference>
<evidence type="ECO:0000256" key="4">
    <source>
        <dbReference type="ARBA" id="ARBA00022592"/>
    </source>
</evidence>
<dbReference type="GO" id="GO:0016020">
    <property type="term" value="C:membrane"/>
    <property type="evidence" value="ECO:0007669"/>
    <property type="project" value="UniProtKB-SubCell"/>
</dbReference>
<protein>
    <submittedName>
        <fullName evidence="11">Phosphate transporter</fullName>
    </submittedName>
</protein>
<evidence type="ECO:0000256" key="5">
    <source>
        <dbReference type="ARBA" id="ARBA00022692"/>
    </source>
</evidence>
<feature type="transmembrane region" description="Helical" evidence="8">
    <location>
        <begin position="120"/>
        <end position="140"/>
    </location>
</feature>
<gene>
    <name evidence="9" type="ORF">EVEC_LOCUS11881</name>
</gene>
<evidence type="ECO:0000256" key="8">
    <source>
        <dbReference type="SAM" id="Phobius"/>
    </source>
</evidence>
<evidence type="ECO:0000256" key="7">
    <source>
        <dbReference type="ARBA" id="ARBA00023136"/>
    </source>
</evidence>
<keyword evidence="5 8" id="KW-0812">Transmembrane</keyword>
<comment type="subcellular location">
    <subcellularLocation>
        <location evidence="1">Membrane</location>
        <topology evidence="1">Multi-pass membrane protein</topology>
    </subcellularLocation>
</comment>
<dbReference type="Pfam" id="PF01384">
    <property type="entry name" value="PHO4"/>
    <property type="match status" value="1"/>
</dbReference>
<dbReference type="OrthoDB" id="260807at2759"/>
<name>A0A0N4VNY5_ENTVE</name>
<organism evidence="11">
    <name type="scientific">Enterobius vermicularis</name>
    <name type="common">Human pinworm</name>
    <dbReference type="NCBI Taxonomy" id="51028"/>
    <lineage>
        <taxon>Eukaryota</taxon>
        <taxon>Metazoa</taxon>
        <taxon>Ecdysozoa</taxon>
        <taxon>Nematoda</taxon>
        <taxon>Chromadorea</taxon>
        <taxon>Rhabditida</taxon>
        <taxon>Spirurina</taxon>
        <taxon>Oxyuridomorpha</taxon>
        <taxon>Oxyuroidea</taxon>
        <taxon>Oxyuridae</taxon>
        <taxon>Enterobius</taxon>
    </lineage>
</organism>
<reference evidence="9 10" key="2">
    <citation type="submission" date="2018-10" db="EMBL/GenBank/DDBJ databases">
        <authorList>
            <consortium name="Pathogen Informatics"/>
        </authorList>
    </citation>
    <scope>NUCLEOTIDE SEQUENCE [LARGE SCALE GENOMIC DNA]</scope>
</reference>
<dbReference type="STRING" id="51028.A0A0N4VNY5"/>
<dbReference type="PANTHER" id="PTHR11101:SF67">
    <property type="entry name" value="PHOSPHATE TRANSPORTER"/>
    <property type="match status" value="1"/>
</dbReference>
<keyword evidence="10" id="KW-1185">Reference proteome</keyword>
<evidence type="ECO:0000313" key="11">
    <source>
        <dbReference type="WBParaSite" id="EVEC_0001270801-mRNA-1"/>
    </source>
</evidence>
<evidence type="ECO:0000313" key="9">
    <source>
        <dbReference type="EMBL" id="VDD97130.1"/>
    </source>
</evidence>
<reference evidence="11" key="1">
    <citation type="submission" date="2017-02" db="UniProtKB">
        <authorList>
            <consortium name="WormBaseParasite"/>
        </authorList>
    </citation>
    <scope>IDENTIFICATION</scope>
</reference>
<dbReference type="PANTHER" id="PTHR11101">
    <property type="entry name" value="PHOSPHATE TRANSPORTER"/>
    <property type="match status" value="1"/>
</dbReference>
<keyword evidence="6 8" id="KW-1133">Transmembrane helix</keyword>
<evidence type="ECO:0000256" key="1">
    <source>
        <dbReference type="ARBA" id="ARBA00004141"/>
    </source>
</evidence>
<comment type="similarity">
    <text evidence="2">Belongs to the inorganic phosphate transporter (PiT) (TC 2.A.20) family.</text>
</comment>
<accession>A0A0N4VNY5</accession>
<dbReference type="Proteomes" id="UP000274131">
    <property type="component" value="Unassembled WGS sequence"/>
</dbReference>
<evidence type="ECO:0000313" key="10">
    <source>
        <dbReference type="Proteomes" id="UP000274131"/>
    </source>
</evidence>
<feature type="transmembrane region" description="Helical" evidence="8">
    <location>
        <begin position="65"/>
        <end position="85"/>
    </location>
</feature>
<evidence type="ECO:0000256" key="6">
    <source>
        <dbReference type="ARBA" id="ARBA00022989"/>
    </source>
</evidence>
<keyword evidence="4" id="KW-0592">Phosphate transport</keyword>
<feature type="transmembrane region" description="Helical" evidence="8">
    <location>
        <begin position="207"/>
        <end position="228"/>
    </location>
</feature>
<evidence type="ECO:0000256" key="2">
    <source>
        <dbReference type="ARBA" id="ARBA00009916"/>
    </source>
</evidence>
<dbReference type="EMBL" id="UXUI01012896">
    <property type="protein sequence ID" value="VDD97130.1"/>
    <property type="molecule type" value="Genomic_DNA"/>
</dbReference>
<keyword evidence="3" id="KW-0813">Transport</keyword>
<evidence type="ECO:0000256" key="3">
    <source>
        <dbReference type="ARBA" id="ARBA00022448"/>
    </source>
</evidence>
<dbReference type="WBParaSite" id="EVEC_0001270801-mRNA-1">
    <property type="protein sequence ID" value="EVEC_0001270801-mRNA-1"/>
    <property type="gene ID" value="EVEC_0001270801"/>
</dbReference>
<keyword evidence="7 8" id="KW-0472">Membrane</keyword>